<evidence type="ECO:0000256" key="10">
    <source>
        <dbReference type="ARBA" id="ARBA00023136"/>
    </source>
</evidence>
<dbReference type="GO" id="GO:0015774">
    <property type="term" value="P:polysaccharide transport"/>
    <property type="evidence" value="ECO:0007669"/>
    <property type="project" value="UniProtKB-KW"/>
</dbReference>
<name>A0A368XH69_9BURK</name>
<dbReference type="GO" id="GO:0140359">
    <property type="term" value="F:ABC-type transporter activity"/>
    <property type="evidence" value="ECO:0007669"/>
    <property type="project" value="InterPro"/>
</dbReference>
<proteinExistence type="inferred from homology"/>
<keyword evidence="8 11" id="KW-1133">Transmembrane helix</keyword>
<reference evidence="13 14" key="1">
    <citation type="submission" date="2018-07" db="EMBL/GenBank/DDBJ databases">
        <title>Genomic Encyclopedia of Type Strains, Phase IV (KMG-IV): sequencing the most valuable type-strain genomes for metagenomic binning, comparative biology and taxonomic classification.</title>
        <authorList>
            <person name="Goeker M."/>
        </authorList>
    </citation>
    <scope>NUCLEOTIDE SEQUENCE [LARGE SCALE GENOMIC DNA]</scope>
    <source>
        <strain evidence="13 14">DSM 21634</strain>
    </source>
</reference>
<comment type="subcellular location">
    <subcellularLocation>
        <location evidence="11">Cell inner membrane</location>
        <topology evidence="11">Multi-pass membrane protein</topology>
    </subcellularLocation>
    <subcellularLocation>
        <location evidence="1">Cell membrane</location>
        <topology evidence="1">Multi-pass membrane protein</topology>
    </subcellularLocation>
</comment>
<dbReference type="EMBL" id="QPJK01000009">
    <property type="protein sequence ID" value="RCW67351.1"/>
    <property type="molecule type" value="Genomic_DNA"/>
</dbReference>
<evidence type="ECO:0000259" key="12">
    <source>
        <dbReference type="PROSITE" id="PS51012"/>
    </source>
</evidence>
<feature type="transmembrane region" description="Helical" evidence="11">
    <location>
        <begin position="239"/>
        <end position="260"/>
    </location>
</feature>
<protein>
    <recommendedName>
        <fullName evidence="11">Transport permease protein</fullName>
    </recommendedName>
</protein>
<keyword evidence="9" id="KW-0625">Polysaccharide transport</keyword>
<feature type="domain" description="ABC transmembrane type-2" evidence="12">
    <location>
        <begin position="38"/>
        <end position="263"/>
    </location>
</feature>
<keyword evidence="14" id="KW-1185">Reference proteome</keyword>
<feature type="transmembrane region" description="Helical" evidence="11">
    <location>
        <begin position="150"/>
        <end position="171"/>
    </location>
</feature>
<dbReference type="InterPro" id="IPR013525">
    <property type="entry name" value="ABC2_TM"/>
</dbReference>
<dbReference type="OrthoDB" id="9786910at2"/>
<keyword evidence="6 11" id="KW-0812">Transmembrane</keyword>
<evidence type="ECO:0000256" key="3">
    <source>
        <dbReference type="ARBA" id="ARBA00022448"/>
    </source>
</evidence>
<keyword evidence="5" id="KW-0762">Sugar transport</keyword>
<organism evidence="13 14">
    <name type="scientific">Pseudorhodoferax soli</name>
    <dbReference type="NCBI Taxonomy" id="545864"/>
    <lineage>
        <taxon>Bacteria</taxon>
        <taxon>Pseudomonadati</taxon>
        <taxon>Pseudomonadota</taxon>
        <taxon>Betaproteobacteria</taxon>
        <taxon>Burkholderiales</taxon>
        <taxon>Comamonadaceae</taxon>
    </lineage>
</organism>
<accession>A0A368XH69</accession>
<dbReference type="PRINTS" id="PR00164">
    <property type="entry name" value="ABC2TRNSPORT"/>
</dbReference>
<evidence type="ECO:0000256" key="5">
    <source>
        <dbReference type="ARBA" id="ARBA00022597"/>
    </source>
</evidence>
<evidence type="ECO:0000256" key="9">
    <source>
        <dbReference type="ARBA" id="ARBA00023047"/>
    </source>
</evidence>
<gene>
    <name evidence="13" type="ORF">DES41_10974</name>
</gene>
<dbReference type="Proteomes" id="UP000252884">
    <property type="component" value="Unassembled WGS sequence"/>
</dbReference>
<dbReference type="PANTHER" id="PTHR30413">
    <property type="entry name" value="INNER MEMBRANE TRANSPORT PERMEASE"/>
    <property type="match status" value="1"/>
</dbReference>
<feature type="transmembrane region" description="Helical" evidence="11">
    <location>
        <begin position="117"/>
        <end position="143"/>
    </location>
</feature>
<keyword evidence="4 11" id="KW-1003">Cell membrane</keyword>
<dbReference type="GO" id="GO:0015920">
    <property type="term" value="P:lipopolysaccharide transport"/>
    <property type="evidence" value="ECO:0007669"/>
    <property type="project" value="TreeGrafter"/>
</dbReference>
<dbReference type="PANTHER" id="PTHR30413:SF10">
    <property type="entry name" value="CAPSULE POLYSACCHARIDE EXPORT INNER-MEMBRANE PROTEIN CTRC"/>
    <property type="match status" value="1"/>
</dbReference>
<dbReference type="PROSITE" id="PS51012">
    <property type="entry name" value="ABC_TM2"/>
    <property type="match status" value="1"/>
</dbReference>
<feature type="transmembrane region" description="Helical" evidence="11">
    <location>
        <begin position="183"/>
        <end position="202"/>
    </location>
</feature>
<sequence>MLAASAPTAAIQSLWVHRSLISQLVRREVIGRYAGSFLGIVWSFINPLLMLTIYTFVFGVVFKSRWRAASTDPLEFAVVMFGGLIIHSMVAECLQRAPTLIVGNANLVKKIVFPLETLAWVSVGTALFHFLIALLIFAGALLVWQGSIPWSFLLVPVLISPLALMTVGLVWIVSSLGVYLRDIGQLMGIVTALLMFLAPVFYPLHSVPEGLAQYLYFNPITFILEQVRNAAIWGEPVNWLGWAAYWLVAYAVAWLGWLWFARVRKGFADVL</sequence>
<dbReference type="GO" id="GO:0043190">
    <property type="term" value="C:ATP-binding cassette (ABC) transporter complex"/>
    <property type="evidence" value="ECO:0007669"/>
    <property type="project" value="InterPro"/>
</dbReference>
<dbReference type="RefSeq" id="WP_114470869.1">
    <property type="nucleotide sequence ID" value="NZ_QPJK01000009.1"/>
</dbReference>
<comment type="caution">
    <text evidence="11">Lacks conserved residue(s) required for the propagation of feature annotation.</text>
</comment>
<dbReference type="InterPro" id="IPR047817">
    <property type="entry name" value="ABC2_TM_bact-type"/>
</dbReference>
<dbReference type="InterPro" id="IPR000412">
    <property type="entry name" value="ABC_2_transport"/>
</dbReference>
<keyword evidence="10 11" id="KW-0472">Membrane</keyword>
<evidence type="ECO:0000313" key="13">
    <source>
        <dbReference type="EMBL" id="RCW67351.1"/>
    </source>
</evidence>
<evidence type="ECO:0000313" key="14">
    <source>
        <dbReference type="Proteomes" id="UP000252884"/>
    </source>
</evidence>
<evidence type="ECO:0000256" key="2">
    <source>
        <dbReference type="ARBA" id="ARBA00007783"/>
    </source>
</evidence>
<evidence type="ECO:0000256" key="8">
    <source>
        <dbReference type="ARBA" id="ARBA00022989"/>
    </source>
</evidence>
<evidence type="ECO:0000256" key="1">
    <source>
        <dbReference type="ARBA" id="ARBA00004651"/>
    </source>
</evidence>
<evidence type="ECO:0000256" key="4">
    <source>
        <dbReference type="ARBA" id="ARBA00022475"/>
    </source>
</evidence>
<evidence type="ECO:0000256" key="7">
    <source>
        <dbReference type="ARBA" id="ARBA00022903"/>
    </source>
</evidence>
<feature type="transmembrane region" description="Helical" evidence="11">
    <location>
        <begin position="37"/>
        <end position="62"/>
    </location>
</feature>
<evidence type="ECO:0000256" key="11">
    <source>
        <dbReference type="RuleBase" id="RU361157"/>
    </source>
</evidence>
<keyword evidence="7" id="KW-0972">Capsule biogenesis/degradation</keyword>
<comment type="caution">
    <text evidence="13">The sequence shown here is derived from an EMBL/GenBank/DDBJ whole genome shotgun (WGS) entry which is preliminary data.</text>
</comment>
<dbReference type="Pfam" id="PF01061">
    <property type="entry name" value="ABC2_membrane"/>
    <property type="match status" value="1"/>
</dbReference>
<dbReference type="AlphaFoldDB" id="A0A368XH69"/>
<evidence type="ECO:0000256" key="6">
    <source>
        <dbReference type="ARBA" id="ARBA00022692"/>
    </source>
</evidence>
<comment type="similarity">
    <text evidence="2 11">Belongs to the ABC-2 integral membrane protein family.</text>
</comment>
<keyword evidence="3 11" id="KW-0813">Transport</keyword>